<gene>
    <name evidence="1" type="ORF">C8N42_11284</name>
</gene>
<keyword evidence="2" id="KW-1185">Reference proteome</keyword>
<sequence>MKLRISESMMWNEVEGSVSFYHLETGDFQTLNETGSYLWMLVSDGMTRRDVLSATVGHFAAGNAELAVTVLSDTKGFLDTALANGWVVETVQ</sequence>
<reference evidence="1 2" key="1">
    <citation type="submission" date="2018-04" db="EMBL/GenBank/DDBJ databases">
        <title>Genomic Encyclopedia of Archaeal and Bacterial Type Strains, Phase II (KMG-II): from individual species to whole genera.</title>
        <authorList>
            <person name="Goeker M."/>
        </authorList>
    </citation>
    <scope>NUCLEOTIDE SEQUENCE [LARGE SCALE GENOMIC DNA]</scope>
    <source>
        <strain evidence="1 2">DSM 100434</strain>
    </source>
</reference>
<dbReference type="RefSeq" id="WP_107817346.1">
    <property type="nucleotide sequence ID" value="NZ_QAOH01000012.1"/>
</dbReference>
<evidence type="ECO:0000313" key="2">
    <source>
        <dbReference type="Proteomes" id="UP000244077"/>
    </source>
</evidence>
<proteinExistence type="predicted"/>
<dbReference type="AlphaFoldDB" id="A0A2T5HCM4"/>
<comment type="caution">
    <text evidence="1">The sequence shown here is derived from an EMBL/GenBank/DDBJ whole genome shotgun (WGS) entry which is preliminary data.</text>
</comment>
<organism evidence="1 2">
    <name type="scientific">Celeribacter persicus</name>
    <dbReference type="NCBI Taxonomy" id="1651082"/>
    <lineage>
        <taxon>Bacteria</taxon>
        <taxon>Pseudomonadati</taxon>
        <taxon>Pseudomonadota</taxon>
        <taxon>Alphaproteobacteria</taxon>
        <taxon>Rhodobacterales</taxon>
        <taxon>Roseobacteraceae</taxon>
        <taxon>Celeribacter</taxon>
    </lineage>
</organism>
<dbReference type="InterPro" id="IPR008792">
    <property type="entry name" value="PQQD"/>
</dbReference>
<accession>A0A2T5HCM4</accession>
<protein>
    <submittedName>
        <fullName evidence="1">Coenzyme PQQ synthesis protein D (PqqD)</fullName>
    </submittedName>
</protein>
<dbReference type="Proteomes" id="UP000244077">
    <property type="component" value="Unassembled WGS sequence"/>
</dbReference>
<dbReference type="OrthoDB" id="3539379at2"/>
<name>A0A2T5HCM4_9RHOB</name>
<dbReference type="Pfam" id="PF05402">
    <property type="entry name" value="PqqD"/>
    <property type="match status" value="1"/>
</dbReference>
<evidence type="ECO:0000313" key="1">
    <source>
        <dbReference type="EMBL" id="PTQ69317.1"/>
    </source>
</evidence>
<dbReference type="EMBL" id="QAOH01000012">
    <property type="protein sequence ID" value="PTQ69317.1"/>
    <property type="molecule type" value="Genomic_DNA"/>
</dbReference>